<name>A0A1Y2T733_SYMTR</name>
<organism evidence="7 8">
    <name type="scientific">Symbiobacterium thermophilum</name>
    <dbReference type="NCBI Taxonomy" id="2734"/>
    <lineage>
        <taxon>Bacteria</taxon>
        <taxon>Bacillati</taxon>
        <taxon>Bacillota</taxon>
        <taxon>Clostridia</taxon>
        <taxon>Eubacteriales</taxon>
        <taxon>Symbiobacteriaceae</taxon>
        <taxon>Symbiobacterium</taxon>
    </lineage>
</organism>
<dbReference type="GO" id="GO:0015833">
    <property type="term" value="P:peptide transport"/>
    <property type="evidence" value="ECO:0007669"/>
    <property type="project" value="TreeGrafter"/>
</dbReference>
<dbReference type="InterPro" id="IPR012854">
    <property type="entry name" value="Cu_amine_oxidase-like_N"/>
</dbReference>
<dbReference type="Gene3D" id="3.90.76.10">
    <property type="entry name" value="Dipeptide-binding Protein, Domain 1"/>
    <property type="match status" value="1"/>
</dbReference>
<keyword evidence="2" id="KW-0813">Transport</keyword>
<dbReference type="Pfam" id="PF00496">
    <property type="entry name" value="SBP_bac_5"/>
    <property type="match status" value="1"/>
</dbReference>
<comment type="similarity">
    <text evidence="1">Belongs to the bacterial solute-binding protein 5 family.</text>
</comment>
<dbReference type="SUPFAM" id="SSF53850">
    <property type="entry name" value="Periplasmic binding protein-like II"/>
    <property type="match status" value="1"/>
</dbReference>
<evidence type="ECO:0000313" key="8">
    <source>
        <dbReference type="Proteomes" id="UP000194267"/>
    </source>
</evidence>
<sequence length="679" mass="76916">MKRFLVLFLTALMLVTSSAPALAARPEVKYPVTFNGHPVMFDVEPVNVNNRVFVPFRAIFEKMGADVQWDESTRTVTATRGNTTVQLVIGSTTARVNGQARTLDAAPFIQNGRTLVPLRFVSEAFGAEVEYDPATTAISIVDPNWPRRGGRLNLAMWNKPIGAFNPIIVNDTYGSNLTGLMYEGLWKYDERYIPVPALAEAWEWDETNTKLTFYLRRNATFFDGTPVTAKDVVFTYKAIWHPRYIGPRDSGWEDVVGYEDYANGISGETRENFERGIVTTGNLPGLYAVDDYTVVFQLKQPNAPFLYNIAYGIVDSSKYGSIPVQDWGTANDPYNIFPNGNGPFKMKEYVDGQYAILEANPNYWAGRPYIDEVVWRIVAAEVAVGEMQRGTLDYVEFSPNELDAYAAMPHVKIYEFPDMVFQEMVYNTGPNARGEMGPTTDVRVRRAINHAIDRQAIINNLMGGHASMMYGPIHPLTWAYTEDVEQYPYDPDKARQLLEEAGWVLGSDGYRYKDGKRLTLRLLYPNVGNPVRQATAPVVQQWLKEVGIEVILEGYDWPTLDEKRAARDFDMYFIGFSLGNSDPDPTGLWDKAATEPGGFNDSQWWTEKSEQLIAAGKATNDIEERIEIYHEWARHWTEETPALILYAVNTLIAANDRLQNFKPGPQGYLWNIEELWLSR</sequence>
<dbReference type="CDD" id="cd08514">
    <property type="entry name" value="PBP2_AppA_like"/>
    <property type="match status" value="1"/>
</dbReference>
<accession>A0A1Y2T733</accession>
<dbReference type="Gene3D" id="3.40.190.10">
    <property type="entry name" value="Periplasmic binding protein-like II"/>
    <property type="match status" value="1"/>
</dbReference>
<gene>
    <name evidence="7" type="ORF">A6D92_00015</name>
</gene>
<dbReference type="Pfam" id="PF07833">
    <property type="entry name" value="Cu_amine_oxidN1"/>
    <property type="match status" value="1"/>
</dbReference>
<evidence type="ECO:0000256" key="1">
    <source>
        <dbReference type="ARBA" id="ARBA00005695"/>
    </source>
</evidence>
<evidence type="ECO:0000256" key="4">
    <source>
        <dbReference type="SAM" id="SignalP"/>
    </source>
</evidence>
<protein>
    <recommendedName>
        <fullName evidence="9">Oligopeptide ABC transporter substrate-binding protein</fullName>
    </recommendedName>
</protein>
<evidence type="ECO:0000259" key="5">
    <source>
        <dbReference type="Pfam" id="PF00496"/>
    </source>
</evidence>
<dbReference type="GO" id="GO:1904680">
    <property type="term" value="F:peptide transmembrane transporter activity"/>
    <property type="evidence" value="ECO:0007669"/>
    <property type="project" value="TreeGrafter"/>
</dbReference>
<dbReference type="SUPFAM" id="SSF55383">
    <property type="entry name" value="Copper amine oxidase, domain N"/>
    <property type="match status" value="1"/>
</dbReference>
<evidence type="ECO:0000256" key="2">
    <source>
        <dbReference type="ARBA" id="ARBA00022448"/>
    </source>
</evidence>
<evidence type="ECO:0000256" key="3">
    <source>
        <dbReference type="ARBA" id="ARBA00022729"/>
    </source>
</evidence>
<proteinExistence type="inferred from homology"/>
<dbReference type="AlphaFoldDB" id="A0A1Y2T733"/>
<feature type="domain" description="Solute-binding protein family 5" evidence="5">
    <location>
        <begin position="194"/>
        <end position="585"/>
    </location>
</feature>
<dbReference type="InterPro" id="IPR039424">
    <property type="entry name" value="SBP_5"/>
</dbReference>
<feature type="signal peptide" evidence="4">
    <location>
        <begin position="1"/>
        <end position="23"/>
    </location>
</feature>
<feature type="domain" description="Copper amine oxidase-like N-terminal" evidence="6">
    <location>
        <begin position="34"/>
        <end position="140"/>
    </location>
</feature>
<dbReference type="EMBL" id="LWLV01000001">
    <property type="protein sequence ID" value="OTA42332.1"/>
    <property type="molecule type" value="Genomic_DNA"/>
</dbReference>
<dbReference type="InterPro" id="IPR036582">
    <property type="entry name" value="Mao_N_sf"/>
</dbReference>
<evidence type="ECO:0000313" key="7">
    <source>
        <dbReference type="EMBL" id="OTA42332.1"/>
    </source>
</evidence>
<keyword evidence="3 4" id="KW-0732">Signal</keyword>
<dbReference type="PANTHER" id="PTHR30290">
    <property type="entry name" value="PERIPLASMIC BINDING COMPONENT OF ABC TRANSPORTER"/>
    <property type="match status" value="1"/>
</dbReference>
<evidence type="ECO:0000259" key="6">
    <source>
        <dbReference type="Pfam" id="PF07833"/>
    </source>
</evidence>
<comment type="caution">
    <text evidence="7">The sequence shown here is derived from an EMBL/GenBank/DDBJ whole genome shotgun (WGS) entry which is preliminary data.</text>
</comment>
<dbReference type="PANTHER" id="PTHR30290:SF9">
    <property type="entry name" value="OLIGOPEPTIDE-BINDING PROTEIN APPA"/>
    <property type="match status" value="1"/>
</dbReference>
<feature type="chain" id="PRO_5012260266" description="Oligopeptide ABC transporter substrate-binding protein" evidence="4">
    <location>
        <begin position="24"/>
        <end position="679"/>
    </location>
</feature>
<dbReference type="Gene3D" id="3.30.457.10">
    <property type="entry name" value="Copper amine oxidase-like, N-terminal domain"/>
    <property type="match status" value="1"/>
</dbReference>
<dbReference type="Gene3D" id="3.10.105.10">
    <property type="entry name" value="Dipeptide-binding Protein, Domain 3"/>
    <property type="match status" value="1"/>
</dbReference>
<evidence type="ECO:0008006" key="9">
    <source>
        <dbReference type="Google" id="ProtNLM"/>
    </source>
</evidence>
<dbReference type="Proteomes" id="UP000194267">
    <property type="component" value="Unassembled WGS sequence"/>
</dbReference>
<reference evidence="8" key="1">
    <citation type="submission" date="2016-04" db="EMBL/GenBank/DDBJ databases">
        <authorList>
            <person name="Antunes L.P."/>
            <person name="Martins L.F."/>
            <person name="Pereira R.V."/>
            <person name="Thomas A.M."/>
            <person name="Barbosa D."/>
            <person name="Nascimento L."/>
            <person name="Silva G.M."/>
            <person name="Condomitti G.W."/>
            <person name="Digiampietri L.A."/>
            <person name="Lombardi K.C."/>
            <person name="Ramos P.L."/>
            <person name="Quaggio R.B."/>
            <person name="Oliveira J.C."/>
            <person name="Pascon R.C."/>
            <person name="Cruz J.B."/>
            <person name="Silva A.M."/>
            <person name="Setubal J.C."/>
        </authorList>
    </citation>
    <scope>NUCLEOTIDE SEQUENCE [LARGE SCALE GENOMIC DNA]</scope>
</reference>
<dbReference type="InterPro" id="IPR000914">
    <property type="entry name" value="SBP_5_dom"/>
</dbReference>